<accession>A0ABY7BEW8</accession>
<reference evidence="2" key="1">
    <citation type="submission" date="2022-12" db="EMBL/GenBank/DDBJ databases">
        <authorList>
            <person name="Bing R.G."/>
            <person name="Willard D.J."/>
            <person name="Manesh M.J.H."/>
            <person name="Laemthong T."/>
            <person name="Crosby J.R."/>
            <person name="Kelly R.M."/>
        </authorList>
    </citation>
    <scope>NUCLEOTIDE SEQUENCE</scope>
    <source>
        <strain evidence="2">DSM 8991</strain>
    </source>
</reference>
<dbReference type="SUPFAM" id="SSF53448">
    <property type="entry name" value="Nucleotide-diphospho-sugar transferases"/>
    <property type="match status" value="1"/>
</dbReference>
<keyword evidence="3" id="KW-1185">Reference proteome</keyword>
<dbReference type="Gene3D" id="3.90.550.10">
    <property type="entry name" value="Spore Coat Polysaccharide Biosynthesis Protein SpsA, Chain A"/>
    <property type="match status" value="1"/>
</dbReference>
<name>A0ABY7BEW8_9FIRM</name>
<feature type="domain" description="Nucleotidyl transferase" evidence="1">
    <location>
        <begin position="4"/>
        <end position="132"/>
    </location>
</feature>
<proteinExistence type="predicted"/>
<dbReference type="EMBL" id="CP113864">
    <property type="protein sequence ID" value="WAM31369.1"/>
    <property type="molecule type" value="Genomic_DNA"/>
</dbReference>
<dbReference type="RefSeq" id="WP_235374950.1">
    <property type="nucleotide sequence ID" value="NZ_CP113864.1"/>
</dbReference>
<dbReference type="InterPro" id="IPR051161">
    <property type="entry name" value="Mannose-6P_isomerase_type2"/>
</dbReference>
<gene>
    <name evidence="2" type="ORF">OTJ99_002226</name>
</gene>
<protein>
    <submittedName>
        <fullName evidence="2">Sugar phosphate nucleotidyltransferase</fullName>
    </submittedName>
</protein>
<dbReference type="InterPro" id="IPR029044">
    <property type="entry name" value="Nucleotide-diphossugar_trans"/>
</dbReference>
<dbReference type="InterPro" id="IPR005835">
    <property type="entry name" value="NTP_transferase_dom"/>
</dbReference>
<sequence>MSTFLKKDPESVLGVFPSDHFISNLEKFEAAIKKGYELAKKGHIVCFGITPTRPETNYGYIKRGEKIGEDVFFAERFVEKPDSKKAMYLVKSGYLWNSGIYVFKVSSFLKELKRYMPHYYEVFMRIFSAVAGDNYIDELRKAYRFLEKILLTRQLWKRQESLLCVFLSLNGTMLELGALLKGF</sequence>
<evidence type="ECO:0000259" key="1">
    <source>
        <dbReference type="Pfam" id="PF00483"/>
    </source>
</evidence>
<evidence type="ECO:0000313" key="3">
    <source>
        <dbReference type="Proteomes" id="UP001164745"/>
    </source>
</evidence>
<dbReference type="Pfam" id="PF00483">
    <property type="entry name" value="NTP_transferase"/>
    <property type="match status" value="1"/>
</dbReference>
<organism evidence="2 3">
    <name type="scientific">Caldicellulosiruptor naganoensis</name>
    <dbReference type="NCBI Taxonomy" id="29324"/>
    <lineage>
        <taxon>Bacteria</taxon>
        <taxon>Bacillati</taxon>
        <taxon>Bacillota</taxon>
        <taxon>Bacillota incertae sedis</taxon>
        <taxon>Caldicellulosiruptorales</taxon>
        <taxon>Caldicellulosiruptoraceae</taxon>
        <taxon>Caldicellulosiruptor</taxon>
    </lineage>
</organism>
<dbReference type="PANTHER" id="PTHR46390:SF1">
    <property type="entry name" value="MANNOSE-1-PHOSPHATE GUANYLYLTRANSFERASE"/>
    <property type="match status" value="1"/>
</dbReference>
<dbReference type="Proteomes" id="UP001164745">
    <property type="component" value="Chromosome"/>
</dbReference>
<dbReference type="PANTHER" id="PTHR46390">
    <property type="entry name" value="MANNOSE-1-PHOSPHATE GUANYLYLTRANSFERASE"/>
    <property type="match status" value="1"/>
</dbReference>
<evidence type="ECO:0000313" key="2">
    <source>
        <dbReference type="EMBL" id="WAM31369.1"/>
    </source>
</evidence>